<evidence type="ECO:0000256" key="1">
    <source>
        <dbReference type="SAM" id="MobiDB-lite"/>
    </source>
</evidence>
<comment type="caution">
    <text evidence="2">The sequence shown here is derived from an EMBL/GenBank/DDBJ whole genome shotgun (WGS) entry which is preliminary data.</text>
</comment>
<feature type="region of interest" description="Disordered" evidence="1">
    <location>
        <begin position="32"/>
        <end position="52"/>
    </location>
</feature>
<evidence type="ECO:0000313" key="2">
    <source>
        <dbReference type="EMBL" id="RVW41992.1"/>
    </source>
</evidence>
<reference evidence="2 3" key="1">
    <citation type="journal article" date="2018" name="PLoS Genet.">
        <title>Population sequencing reveals clonal diversity and ancestral inbreeding in the grapevine cultivar Chardonnay.</title>
        <authorList>
            <person name="Roach M.J."/>
            <person name="Johnson D.L."/>
            <person name="Bohlmann J."/>
            <person name="van Vuuren H.J."/>
            <person name="Jones S.J."/>
            <person name="Pretorius I.S."/>
            <person name="Schmidt S.A."/>
            <person name="Borneman A.R."/>
        </authorList>
    </citation>
    <scope>NUCLEOTIDE SEQUENCE [LARGE SCALE GENOMIC DNA]</scope>
    <source>
        <strain evidence="3">cv. Chardonnay</strain>
        <tissue evidence="2">Leaf</tissue>
    </source>
</reference>
<accession>A0A438E2R7</accession>
<name>A0A438E2R7_VITVI</name>
<gene>
    <name evidence="2" type="ORF">CK203_092859</name>
</gene>
<protein>
    <submittedName>
        <fullName evidence="2">Uncharacterized protein</fullName>
    </submittedName>
</protein>
<dbReference type="EMBL" id="QGNW01001420">
    <property type="protein sequence ID" value="RVW41992.1"/>
    <property type="molecule type" value="Genomic_DNA"/>
</dbReference>
<dbReference type="AlphaFoldDB" id="A0A438E2R7"/>
<dbReference type="Proteomes" id="UP000288805">
    <property type="component" value="Unassembled WGS sequence"/>
</dbReference>
<organism evidence="2 3">
    <name type="scientific">Vitis vinifera</name>
    <name type="common">Grape</name>
    <dbReference type="NCBI Taxonomy" id="29760"/>
    <lineage>
        <taxon>Eukaryota</taxon>
        <taxon>Viridiplantae</taxon>
        <taxon>Streptophyta</taxon>
        <taxon>Embryophyta</taxon>
        <taxon>Tracheophyta</taxon>
        <taxon>Spermatophyta</taxon>
        <taxon>Magnoliopsida</taxon>
        <taxon>eudicotyledons</taxon>
        <taxon>Gunneridae</taxon>
        <taxon>Pentapetalae</taxon>
        <taxon>rosids</taxon>
        <taxon>Vitales</taxon>
        <taxon>Vitaceae</taxon>
        <taxon>Viteae</taxon>
        <taxon>Vitis</taxon>
    </lineage>
</organism>
<evidence type="ECO:0000313" key="3">
    <source>
        <dbReference type="Proteomes" id="UP000288805"/>
    </source>
</evidence>
<sequence>MKISCGLRMEEAEANLSTMREENEALRAELAEVKSREESTAGRLHEAEGEAARLRDEVSQLRTEVSNEKKQKEDLQLRLDVQKEELEREFCCGKGGTCSGLPAAVDDTFIFGYRCCMKKNGIKRDTPSIPPGEEKKLYEKPASLIVISFAIFLLYDDLGNSKAANNVLPYEFGAAGRVPLCPCPLREGHGPETDFNAADGTCGMERIFDIYHIFGHMLPRSSSLLANSILVNELYVLGIVLPYDFRIFLHVIQLAHIGPLNAKTAKIRPYEGSFVQVPPNQGETGSLDPDFVRLCRIFSKMASLIGGDSYPAKASACLLSARLIFSIVHSVNCCKVLLTLAKYPPCSKGEVQSGQDASYSASLLDAENPSWMACSRCSPVGDCSKSPLQSLMSVRLRQLVVSTTPVHLIRGAGWVFVNIRARSRPLLGLFWIIWVGIRFQIRSIRWPIVAFAQLNLVCAECYEGVGRSVQSLGGLENRGGAFGQHFEELRLLAPFLNTWFLHLPMPC</sequence>
<proteinExistence type="predicted"/>